<accession>A0A4Z2HEM0</accession>
<protein>
    <submittedName>
        <fullName evidence="1">Uncharacterized protein</fullName>
    </submittedName>
</protein>
<evidence type="ECO:0000313" key="2">
    <source>
        <dbReference type="Proteomes" id="UP000314294"/>
    </source>
</evidence>
<dbReference type="Proteomes" id="UP000314294">
    <property type="component" value="Unassembled WGS sequence"/>
</dbReference>
<dbReference type="EMBL" id="SRLO01000260">
    <property type="protein sequence ID" value="TNN64010.1"/>
    <property type="molecule type" value="Genomic_DNA"/>
</dbReference>
<comment type="caution">
    <text evidence="1">The sequence shown here is derived from an EMBL/GenBank/DDBJ whole genome shotgun (WGS) entry which is preliminary data.</text>
</comment>
<gene>
    <name evidence="1" type="ORF">EYF80_025733</name>
</gene>
<dbReference type="AlphaFoldDB" id="A0A4Z2HEM0"/>
<organism evidence="1 2">
    <name type="scientific">Liparis tanakae</name>
    <name type="common">Tanaka's snailfish</name>
    <dbReference type="NCBI Taxonomy" id="230148"/>
    <lineage>
        <taxon>Eukaryota</taxon>
        <taxon>Metazoa</taxon>
        <taxon>Chordata</taxon>
        <taxon>Craniata</taxon>
        <taxon>Vertebrata</taxon>
        <taxon>Euteleostomi</taxon>
        <taxon>Actinopterygii</taxon>
        <taxon>Neopterygii</taxon>
        <taxon>Teleostei</taxon>
        <taxon>Neoteleostei</taxon>
        <taxon>Acanthomorphata</taxon>
        <taxon>Eupercaria</taxon>
        <taxon>Perciformes</taxon>
        <taxon>Cottioidei</taxon>
        <taxon>Cottales</taxon>
        <taxon>Liparidae</taxon>
        <taxon>Liparis</taxon>
    </lineage>
</organism>
<proteinExistence type="predicted"/>
<sequence length="144" mass="15847">MYVPPGRDDDDDDDDDVKERQMLELLQLRPHCESNETLTMMSSKKLLKGRPLVGLRAQNFNPSGSGCSRPRNHSRVRGLELIGTGSNACWIEEERDARPIADPPSQKTPAALRHLGSVRLPRGTQCSFNQSVAIPSAGLELGGR</sequence>
<name>A0A4Z2HEM0_9TELE</name>
<keyword evidence="2" id="KW-1185">Reference proteome</keyword>
<reference evidence="1 2" key="1">
    <citation type="submission" date="2019-03" db="EMBL/GenBank/DDBJ databases">
        <title>First draft genome of Liparis tanakae, snailfish: a comprehensive survey of snailfish specific genes.</title>
        <authorList>
            <person name="Kim W."/>
            <person name="Song I."/>
            <person name="Jeong J.-H."/>
            <person name="Kim D."/>
            <person name="Kim S."/>
            <person name="Ryu S."/>
            <person name="Song J.Y."/>
            <person name="Lee S.K."/>
        </authorList>
    </citation>
    <scope>NUCLEOTIDE SEQUENCE [LARGE SCALE GENOMIC DNA]</scope>
    <source>
        <tissue evidence="1">Muscle</tissue>
    </source>
</reference>
<evidence type="ECO:0000313" key="1">
    <source>
        <dbReference type="EMBL" id="TNN64010.1"/>
    </source>
</evidence>